<organism evidence="2 3">
    <name type="scientific">Noviherbaspirillum album</name>
    <dbReference type="NCBI Taxonomy" id="3080276"/>
    <lineage>
        <taxon>Bacteria</taxon>
        <taxon>Pseudomonadati</taxon>
        <taxon>Pseudomonadota</taxon>
        <taxon>Betaproteobacteria</taxon>
        <taxon>Burkholderiales</taxon>
        <taxon>Oxalobacteraceae</taxon>
        <taxon>Noviherbaspirillum</taxon>
    </lineage>
</organism>
<sequence length="194" mass="20552">MKGFIGALGVSLALFTAQAGAQTHTGDQPITKLGVIVAMEKTNIVGTEAHHDYSPYGDNVGRSAGAAVGGFWGALIGSTVGALADYTVNQARTEIEGYNIKVKFDDGTTIWKPQRTRQVEVDKLEVGARVSVKYTYNTSRFQLSDAPVPAHIPDEPTSTQPNMTAWEGTTGPTTAQISTLDAPGEGITISVNRK</sequence>
<evidence type="ECO:0000313" key="2">
    <source>
        <dbReference type="EMBL" id="MEC4720494.1"/>
    </source>
</evidence>
<protein>
    <recommendedName>
        <fullName evidence="4">Outer membrane lipoprotein</fullName>
    </recommendedName>
</protein>
<dbReference type="EMBL" id="JAWIIV010000011">
    <property type="protein sequence ID" value="MEC4720494.1"/>
    <property type="molecule type" value="Genomic_DNA"/>
</dbReference>
<gene>
    <name evidence="2" type="ORF">RY831_15130</name>
</gene>
<dbReference type="Proteomes" id="UP001352263">
    <property type="component" value="Unassembled WGS sequence"/>
</dbReference>
<dbReference type="RefSeq" id="WP_326507212.1">
    <property type="nucleotide sequence ID" value="NZ_JAWIIV010000011.1"/>
</dbReference>
<accession>A0ABU6JBH4</accession>
<evidence type="ECO:0000256" key="1">
    <source>
        <dbReference type="SAM" id="SignalP"/>
    </source>
</evidence>
<keyword evidence="1" id="KW-0732">Signal</keyword>
<reference evidence="2 3" key="1">
    <citation type="submission" date="2023-10" db="EMBL/GenBank/DDBJ databases">
        <title>Noviherbaspirillum sp. CPCC 100848 genome assembly.</title>
        <authorList>
            <person name="Li X.Y."/>
            <person name="Fang X.M."/>
        </authorList>
    </citation>
    <scope>NUCLEOTIDE SEQUENCE [LARGE SCALE GENOMIC DNA]</scope>
    <source>
        <strain evidence="2 3">CPCC 100848</strain>
    </source>
</reference>
<feature type="chain" id="PRO_5045214783" description="Outer membrane lipoprotein" evidence="1">
    <location>
        <begin position="22"/>
        <end position="194"/>
    </location>
</feature>
<keyword evidence="3" id="KW-1185">Reference proteome</keyword>
<name>A0ABU6JBH4_9BURK</name>
<evidence type="ECO:0008006" key="4">
    <source>
        <dbReference type="Google" id="ProtNLM"/>
    </source>
</evidence>
<feature type="signal peptide" evidence="1">
    <location>
        <begin position="1"/>
        <end position="21"/>
    </location>
</feature>
<evidence type="ECO:0000313" key="3">
    <source>
        <dbReference type="Proteomes" id="UP001352263"/>
    </source>
</evidence>
<proteinExistence type="predicted"/>
<comment type="caution">
    <text evidence="2">The sequence shown here is derived from an EMBL/GenBank/DDBJ whole genome shotgun (WGS) entry which is preliminary data.</text>
</comment>